<evidence type="ECO:0008006" key="4">
    <source>
        <dbReference type="Google" id="ProtNLM"/>
    </source>
</evidence>
<feature type="transmembrane region" description="Helical" evidence="1">
    <location>
        <begin position="85"/>
        <end position="105"/>
    </location>
</feature>
<keyword evidence="3" id="KW-1185">Reference proteome</keyword>
<sequence>MVGAGFLMQNRVKELTDVTSISERLAENQAGGGSSLVWRIVTWKLMYDELLEKDGLYTGMGLEYASLVSPYFLESSIREPHNDYVRILLEFGLFGFGLFLFALFYGLNRVKKNADKQQSPFYYAIYAALAAIFLGMIVGNIVVLSTLWWLLLTIIAIMHKEDKLKESKVID</sequence>
<feature type="transmembrane region" description="Helical" evidence="1">
    <location>
        <begin position="125"/>
        <end position="158"/>
    </location>
</feature>
<accession>A0A512CC47</accession>
<organism evidence="2 3">
    <name type="scientific">Cyclobacterium qasimii</name>
    <dbReference type="NCBI Taxonomy" id="1350429"/>
    <lineage>
        <taxon>Bacteria</taxon>
        <taxon>Pseudomonadati</taxon>
        <taxon>Bacteroidota</taxon>
        <taxon>Cytophagia</taxon>
        <taxon>Cytophagales</taxon>
        <taxon>Cyclobacteriaceae</taxon>
        <taxon>Cyclobacterium</taxon>
    </lineage>
</organism>
<protein>
    <recommendedName>
        <fullName evidence="4">O-antigen polymerase</fullName>
    </recommendedName>
</protein>
<dbReference type="InterPro" id="IPR051533">
    <property type="entry name" value="WaaL-like"/>
</dbReference>
<comment type="caution">
    <text evidence="2">The sequence shown here is derived from an EMBL/GenBank/DDBJ whole genome shotgun (WGS) entry which is preliminary data.</text>
</comment>
<keyword evidence="1" id="KW-0812">Transmembrane</keyword>
<dbReference type="EMBL" id="BJYV01000009">
    <property type="protein sequence ID" value="GEO21783.1"/>
    <property type="molecule type" value="Genomic_DNA"/>
</dbReference>
<evidence type="ECO:0000313" key="3">
    <source>
        <dbReference type="Proteomes" id="UP000321301"/>
    </source>
</evidence>
<dbReference type="AlphaFoldDB" id="A0A512CC47"/>
<dbReference type="PANTHER" id="PTHR37422:SF13">
    <property type="entry name" value="LIPOPOLYSACCHARIDE BIOSYNTHESIS PROTEIN PA4999-RELATED"/>
    <property type="match status" value="1"/>
</dbReference>
<evidence type="ECO:0000256" key="1">
    <source>
        <dbReference type="SAM" id="Phobius"/>
    </source>
</evidence>
<name>A0A512CC47_9BACT</name>
<keyword evidence="1" id="KW-0472">Membrane</keyword>
<proteinExistence type="predicted"/>
<reference evidence="2 3" key="1">
    <citation type="submission" date="2019-07" db="EMBL/GenBank/DDBJ databases">
        <title>Whole genome shotgun sequence of Cyclobacterium qasimii NBRC 106168.</title>
        <authorList>
            <person name="Hosoyama A."/>
            <person name="Uohara A."/>
            <person name="Ohji S."/>
            <person name="Ichikawa N."/>
        </authorList>
    </citation>
    <scope>NUCLEOTIDE SEQUENCE [LARGE SCALE GENOMIC DNA]</scope>
    <source>
        <strain evidence="2 3">NBRC 106168</strain>
    </source>
</reference>
<evidence type="ECO:0000313" key="2">
    <source>
        <dbReference type="EMBL" id="GEO21783.1"/>
    </source>
</evidence>
<dbReference type="Proteomes" id="UP000321301">
    <property type="component" value="Unassembled WGS sequence"/>
</dbReference>
<keyword evidence="1" id="KW-1133">Transmembrane helix</keyword>
<gene>
    <name evidence="2" type="ORF">CQA01_23170</name>
</gene>
<dbReference type="PANTHER" id="PTHR37422">
    <property type="entry name" value="TEICHURONIC ACID BIOSYNTHESIS PROTEIN TUAE"/>
    <property type="match status" value="1"/>
</dbReference>